<keyword evidence="2" id="KW-1185">Reference proteome</keyword>
<sequence length="52" mass="5698">MVGFHPDGRFLKKARKNVPVISPFAAQPGGAERKKGMLARYDGYSGKTNAFE</sequence>
<protein>
    <submittedName>
        <fullName evidence="1">Uncharacterized protein</fullName>
    </submittedName>
</protein>
<organism evidence="1 2">
    <name type="scientific">Desulfoluna limicola</name>
    <dbReference type="NCBI Taxonomy" id="2810562"/>
    <lineage>
        <taxon>Bacteria</taxon>
        <taxon>Pseudomonadati</taxon>
        <taxon>Thermodesulfobacteriota</taxon>
        <taxon>Desulfobacteria</taxon>
        <taxon>Desulfobacterales</taxon>
        <taxon>Desulfolunaceae</taxon>
        <taxon>Desulfoluna</taxon>
    </lineage>
</organism>
<evidence type="ECO:0000313" key="1">
    <source>
        <dbReference type="EMBL" id="BCS96252.1"/>
    </source>
</evidence>
<accession>A0ABN6F182</accession>
<dbReference type="Proteomes" id="UP001320148">
    <property type="component" value="Chromosome"/>
</dbReference>
<evidence type="ECO:0000313" key="2">
    <source>
        <dbReference type="Proteomes" id="UP001320148"/>
    </source>
</evidence>
<reference evidence="1 2" key="1">
    <citation type="submission" date="2021-02" db="EMBL/GenBank/DDBJ databases">
        <title>Complete genome of Desulfoluna sp. strain ASN36.</title>
        <authorList>
            <person name="Takahashi A."/>
            <person name="Kojima H."/>
            <person name="Fukui M."/>
        </authorList>
    </citation>
    <scope>NUCLEOTIDE SEQUENCE [LARGE SCALE GENOMIC DNA]</scope>
    <source>
        <strain evidence="1 2">ASN36</strain>
    </source>
</reference>
<name>A0ABN6F182_9BACT</name>
<proteinExistence type="predicted"/>
<gene>
    <name evidence="1" type="ORF">DSLASN_18840</name>
</gene>
<dbReference type="EMBL" id="AP024488">
    <property type="protein sequence ID" value="BCS96252.1"/>
    <property type="molecule type" value="Genomic_DNA"/>
</dbReference>